<reference evidence="2 3" key="1">
    <citation type="submission" date="2013-12" db="EMBL/GenBank/DDBJ databases">
        <authorList>
            <consortium name="DOE Joint Genome Institute"/>
            <person name="Eisen J."/>
            <person name="Huntemann M."/>
            <person name="Han J."/>
            <person name="Chen A."/>
            <person name="Kyrpides N."/>
            <person name="Mavromatis K."/>
            <person name="Markowitz V."/>
            <person name="Palaniappan K."/>
            <person name="Ivanova N."/>
            <person name="Schaumberg A."/>
            <person name="Pati A."/>
            <person name="Liolios K."/>
            <person name="Nordberg H.P."/>
            <person name="Cantor M.N."/>
            <person name="Hua S.X."/>
            <person name="Woyke T."/>
        </authorList>
    </citation>
    <scope>NUCLEOTIDE SEQUENCE [LARGE SCALE GENOMIC DNA]</scope>
    <source>
        <strain evidence="2 3">DSM 23557</strain>
    </source>
</reference>
<gene>
    <name evidence="2" type="ORF">THERU_07130</name>
</gene>
<sequence length="32" mass="3803">MKWFLILAFIGLITVLFLSGFAFRWLRSVLSR</sequence>
<proteinExistence type="predicted"/>
<dbReference type="EMBL" id="CP007028">
    <property type="protein sequence ID" value="AHE96907.1"/>
    <property type="molecule type" value="Genomic_DNA"/>
</dbReference>
<dbReference type="AlphaFoldDB" id="W0DI27"/>
<feature type="transmembrane region" description="Helical" evidence="1">
    <location>
        <begin position="6"/>
        <end position="26"/>
    </location>
</feature>
<protein>
    <submittedName>
        <fullName evidence="2">Uncharacterized protein</fullName>
    </submittedName>
</protein>
<dbReference type="HOGENOM" id="CLU_221079_0_0_0"/>
<dbReference type="KEGG" id="trd:THERU_07130"/>
<keyword evidence="3" id="KW-1185">Reference proteome</keyword>
<evidence type="ECO:0000313" key="3">
    <source>
        <dbReference type="Proteomes" id="UP000018914"/>
    </source>
</evidence>
<keyword evidence="1" id="KW-0812">Transmembrane</keyword>
<evidence type="ECO:0000313" key="2">
    <source>
        <dbReference type="EMBL" id="AHE96907.1"/>
    </source>
</evidence>
<accession>W0DI27</accession>
<evidence type="ECO:0000256" key="1">
    <source>
        <dbReference type="SAM" id="Phobius"/>
    </source>
</evidence>
<name>W0DI27_9AQUI</name>
<keyword evidence="1" id="KW-1133">Transmembrane helix</keyword>
<dbReference type="Proteomes" id="UP000018914">
    <property type="component" value="Chromosome"/>
</dbReference>
<organism evidence="3">
    <name type="scientific">Thermocrinis ruber</name>
    <dbReference type="NCBI Taxonomy" id="75906"/>
    <lineage>
        <taxon>Bacteria</taxon>
        <taxon>Pseudomonadati</taxon>
        <taxon>Aquificota</taxon>
        <taxon>Aquificia</taxon>
        <taxon>Aquificales</taxon>
        <taxon>Aquificaceae</taxon>
        <taxon>Thermocrinis</taxon>
    </lineage>
</organism>
<keyword evidence="1" id="KW-0472">Membrane</keyword>